<dbReference type="Proteomes" id="UP000032568">
    <property type="component" value="Chromosome"/>
</dbReference>
<dbReference type="Pfam" id="PF24389">
    <property type="entry name" value="ORC-CDC6-like"/>
    <property type="match status" value="2"/>
</dbReference>
<dbReference type="InterPro" id="IPR056955">
    <property type="entry name" value="ORC-CDC6-like"/>
</dbReference>
<proteinExistence type="predicted"/>
<evidence type="ECO:0000313" key="1">
    <source>
        <dbReference type="EMBL" id="WDD97242.1"/>
    </source>
</evidence>
<evidence type="ECO:0000313" key="2">
    <source>
        <dbReference type="Proteomes" id="UP000032568"/>
    </source>
</evidence>
<name>A0AAE9YL37_9GAMM</name>
<dbReference type="SUPFAM" id="SSF52467">
    <property type="entry name" value="DHS-like NAD/FAD-binding domain"/>
    <property type="match status" value="1"/>
</dbReference>
<sequence>MVDDTINAVLESLQNKNALFIVGAGFSVDAGLPDAETLKNQIAQKYRLSEANDLAEAVEMALAKKYEKHEIDQSIKDFLQEGMESISVKDKEYISQFTSLKFNNYIITTNYDTLIEESFKSRTEIKVIKEDSDLELARDYNSRLYKVFGCIADNSPLAVTTIDIEEFSKQKEAIESKLKTLFWEKRIIIIGFKARDAFFIKLFLNVIKKRQSKKLIVVSPSLTSKDKNWFEELGKLEHIAMSGKEFVSALYDQAIAEIQEVKPIQSQRTNKQKIANLLEANNPFYPYRTDRFCNEDIARFYETPPSPISDIELNDNFVLVGGRGTGKSMLLRHASTKVQLLKPNLDKEQLISNINIYIKIDNAFSKETEKLQEESDNDWYSWYIHYLNLTIAIEIISILKALVDFKSLEVEQSSIINIADVLLLNYATAPCNLDDINIALRKNRTLSKRGSKNKNYTNLTTLQDLFELLKLTCKQLNNSSFTLLIDDMELSDERVIPFAVWTGARRFFVKVSTSTLFNLHIFSEQGISQINDFQIINLDSLNLDKERIRLFEKHIESIANIRLKEKNLSYSIKDLLGTKVSKDYPFSGFTRFSKLSGGSIRSFLKYCKDAVDFSYKEEHGRLPTTIFGELPRKDQETVAERIAYDEYYSLRDGNKIGFLIVALLDSFGEYSYRRYQNTTSQQRTLRFSVKDPENLSKEATAVLTECVKLGALLVPYERQRQKHPTLKKLTSFILNRTLCPKYKILPVTHQQSEFSAKQIDLMLHDRQQFLKEMNYE</sequence>
<reference evidence="1 2" key="2">
    <citation type="journal article" date="2022" name="Mar. Drugs">
        <title>Bioassay-Guided Fractionation Leads to the Detection of Cholic Acid Generated by the Rare Thalassomonas sp.</title>
        <authorList>
            <person name="Pheiffer F."/>
            <person name="Schneider Y.K."/>
            <person name="Hansen E.H."/>
            <person name="Andersen J.H."/>
            <person name="Isaksson J."/>
            <person name="Busche T."/>
            <person name="R C."/>
            <person name="Kalinowski J."/>
            <person name="Zyl L.V."/>
            <person name="Trindade M."/>
        </authorList>
    </citation>
    <scope>NUCLEOTIDE SEQUENCE [LARGE SCALE GENOMIC DNA]</scope>
    <source>
        <strain evidence="1 2">A5K-106</strain>
    </source>
</reference>
<dbReference type="AlphaFoldDB" id="A0AAE9YL37"/>
<organism evidence="1 2">
    <name type="scientific">Thalassomonas actiniarum</name>
    <dbReference type="NCBI Taxonomy" id="485447"/>
    <lineage>
        <taxon>Bacteria</taxon>
        <taxon>Pseudomonadati</taxon>
        <taxon>Pseudomonadota</taxon>
        <taxon>Gammaproteobacteria</taxon>
        <taxon>Alteromonadales</taxon>
        <taxon>Colwelliaceae</taxon>
        <taxon>Thalassomonas</taxon>
    </lineage>
</organism>
<reference evidence="1 2" key="1">
    <citation type="journal article" date="2015" name="Genome Announc.">
        <title>Draft Genome Sequences of Marine Isolates of Thalassomonas viridans and Thalassomonas actiniarum.</title>
        <authorList>
            <person name="Olonade I."/>
            <person name="van Zyl L.J."/>
            <person name="Trindade M."/>
        </authorList>
    </citation>
    <scope>NUCLEOTIDE SEQUENCE [LARGE SCALE GENOMIC DNA]</scope>
    <source>
        <strain evidence="1 2">A5K-106</strain>
    </source>
</reference>
<dbReference type="KEGG" id="tact:SG35_018090"/>
<dbReference type="Pfam" id="PF13289">
    <property type="entry name" value="SIR2_2"/>
    <property type="match status" value="1"/>
</dbReference>
<protein>
    <submittedName>
        <fullName evidence="1">SIR2 family protein</fullName>
    </submittedName>
</protein>
<keyword evidence="2" id="KW-1185">Reference proteome</keyword>
<accession>A0AAE9YL37</accession>
<dbReference type="RefSeq" id="WP_274055128.1">
    <property type="nucleotide sequence ID" value="NZ_CP059735.1"/>
</dbReference>
<gene>
    <name evidence="1" type="ORF">SG35_018090</name>
</gene>
<dbReference type="EMBL" id="CP059735">
    <property type="protein sequence ID" value="WDD97242.1"/>
    <property type="molecule type" value="Genomic_DNA"/>
</dbReference>
<dbReference type="InterPro" id="IPR029035">
    <property type="entry name" value="DHS-like_NAD/FAD-binding_dom"/>
</dbReference>